<evidence type="ECO:0000256" key="1">
    <source>
        <dbReference type="ARBA" id="ARBA00009091"/>
    </source>
</evidence>
<feature type="region of interest" description="Disordered" evidence="3">
    <location>
        <begin position="271"/>
        <end position="304"/>
    </location>
</feature>
<dbReference type="GO" id="GO:0005829">
    <property type="term" value="C:cytosol"/>
    <property type="evidence" value="ECO:0007669"/>
    <property type="project" value="TreeGrafter"/>
</dbReference>
<dbReference type="EMBL" id="SORZ01000001">
    <property type="protein sequence ID" value="TPW36109.1"/>
    <property type="molecule type" value="Genomic_DNA"/>
</dbReference>
<dbReference type="Gene3D" id="3.30.910.20">
    <property type="entry name" value="Skp domain"/>
    <property type="match status" value="1"/>
</dbReference>
<keyword evidence="2" id="KW-0732">Signal</keyword>
<proteinExistence type="inferred from homology"/>
<dbReference type="Proteomes" id="UP000315037">
    <property type="component" value="Unassembled WGS sequence"/>
</dbReference>
<dbReference type="Pfam" id="PF03938">
    <property type="entry name" value="OmpH"/>
    <property type="match status" value="1"/>
</dbReference>
<evidence type="ECO:0000256" key="3">
    <source>
        <dbReference type="SAM" id="MobiDB-lite"/>
    </source>
</evidence>
<gene>
    <name evidence="4" type="ORF">E3202_00125</name>
</gene>
<dbReference type="SMART" id="SM00935">
    <property type="entry name" value="OmpH"/>
    <property type="match status" value="1"/>
</dbReference>
<dbReference type="PANTHER" id="PTHR35089">
    <property type="entry name" value="CHAPERONE PROTEIN SKP"/>
    <property type="match status" value="1"/>
</dbReference>
<comment type="caution">
    <text evidence="4">The sequence shown here is derived from an EMBL/GenBank/DDBJ whole genome shotgun (WGS) entry which is preliminary data.</text>
</comment>
<feature type="region of interest" description="Disordered" evidence="3">
    <location>
        <begin position="49"/>
        <end position="86"/>
    </location>
</feature>
<reference evidence="4 5" key="1">
    <citation type="submission" date="2019-03" db="EMBL/GenBank/DDBJ databases">
        <title>The complete genome sequence of Neokomagataea sp. Jb2 NBRC113641.</title>
        <authorList>
            <person name="Chua K.-O."/>
            <person name="Chan K.-G."/>
            <person name="See-Too W.-S."/>
        </authorList>
    </citation>
    <scope>NUCLEOTIDE SEQUENCE [LARGE SCALE GENOMIC DNA]</scope>
    <source>
        <strain evidence="4 5">Jb2</strain>
    </source>
</reference>
<keyword evidence="5" id="KW-1185">Reference proteome</keyword>
<dbReference type="SUPFAM" id="SSF111384">
    <property type="entry name" value="OmpH-like"/>
    <property type="match status" value="1"/>
</dbReference>
<accession>A0A506US41</accession>
<protein>
    <submittedName>
        <fullName evidence="4">OmpH family outer membrane protein</fullName>
    </submittedName>
</protein>
<dbReference type="GO" id="GO:0051082">
    <property type="term" value="F:unfolded protein binding"/>
    <property type="evidence" value="ECO:0007669"/>
    <property type="project" value="InterPro"/>
</dbReference>
<feature type="compositionally biased region" description="Low complexity" evidence="3">
    <location>
        <begin position="285"/>
        <end position="304"/>
    </location>
</feature>
<dbReference type="AlphaFoldDB" id="A0A506US41"/>
<dbReference type="PANTHER" id="PTHR35089:SF1">
    <property type="entry name" value="CHAPERONE PROTEIN SKP"/>
    <property type="match status" value="1"/>
</dbReference>
<dbReference type="InterPro" id="IPR005632">
    <property type="entry name" value="Chaperone_Skp"/>
</dbReference>
<sequence length="304" mass="33088">MTPSPLSLTRRTARTFRLLAFTAFAGLPVLGLQGAQAAGWFVPKTQQAPAAAPPAAHHHAARPVMPAGRPAPSDAPQQPSAPPVLPLPPVPAIPPIPKEAPPPTAIIGLISVQGVMQLSTAAQEIQQVLGERRDKLAHEVQKEEASWRAEQQKLQMQARSLTADQIQLRERHLQERRARDQREFGNKARIIQEAYQVAFHQLERTLEQRDGVIARVAAAHSMNLVFHAEQVVLHVDGQDITVEVAKRLNEALPHVFIPDDGVDSEVLAKSGKMPTTADEERLMRQASQPQEAAHPASAAAPAKK</sequence>
<evidence type="ECO:0000313" key="4">
    <source>
        <dbReference type="EMBL" id="TPW36109.1"/>
    </source>
</evidence>
<organism evidence="4 5">
    <name type="scientific">Oecophyllibacter saccharovorans</name>
    <dbReference type="NCBI Taxonomy" id="2558360"/>
    <lineage>
        <taxon>Bacteria</taxon>
        <taxon>Pseudomonadati</taxon>
        <taxon>Pseudomonadota</taxon>
        <taxon>Alphaproteobacteria</taxon>
        <taxon>Acetobacterales</taxon>
        <taxon>Acetobacteraceae</taxon>
        <taxon>Oecophyllibacter</taxon>
    </lineage>
</organism>
<evidence type="ECO:0000313" key="5">
    <source>
        <dbReference type="Proteomes" id="UP000315037"/>
    </source>
</evidence>
<dbReference type="GO" id="GO:0050821">
    <property type="term" value="P:protein stabilization"/>
    <property type="evidence" value="ECO:0007669"/>
    <property type="project" value="TreeGrafter"/>
</dbReference>
<comment type="similarity">
    <text evidence="1">Belongs to the Skp family.</text>
</comment>
<evidence type="ECO:0000256" key="2">
    <source>
        <dbReference type="ARBA" id="ARBA00022729"/>
    </source>
</evidence>
<dbReference type="InterPro" id="IPR024930">
    <property type="entry name" value="Skp_dom_sf"/>
</dbReference>
<name>A0A506US41_9PROT</name>